<protein>
    <submittedName>
        <fullName evidence="2">Uncharacterized protein</fullName>
    </submittedName>
</protein>
<feature type="transmembrane region" description="Helical" evidence="1">
    <location>
        <begin position="15"/>
        <end position="34"/>
    </location>
</feature>
<dbReference type="AlphaFoldDB" id="A0A0M9GNZ9"/>
<organism evidence="2 3">
    <name type="scientific">Ahrensia marina</name>
    <dbReference type="NCBI Taxonomy" id="1514904"/>
    <lineage>
        <taxon>Bacteria</taxon>
        <taxon>Pseudomonadati</taxon>
        <taxon>Pseudomonadota</taxon>
        <taxon>Alphaproteobacteria</taxon>
        <taxon>Hyphomicrobiales</taxon>
        <taxon>Ahrensiaceae</taxon>
        <taxon>Ahrensia</taxon>
    </lineage>
</organism>
<dbReference type="EMBL" id="JXMU01000003">
    <property type="protein sequence ID" value="KPB02273.1"/>
    <property type="molecule type" value="Genomic_DNA"/>
</dbReference>
<feature type="transmembrane region" description="Helical" evidence="1">
    <location>
        <begin position="76"/>
        <end position="101"/>
    </location>
</feature>
<dbReference type="PATRIC" id="fig|1514904.3.peg.2322"/>
<accession>A0A0M9GNZ9</accession>
<gene>
    <name evidence="2" type="ORF">SU32_03090</name>
</gene>
<keyword evidence="1" id="KW-1133">Transmembrane helix</keyword>
<feature type="transmembrane region" description="Helical" evidence="1">
    <location>
        <begin position="41"/>
        <end position="64"/>
    </location>
</feature>
<dbReference type="InterPro" id="IPR046089">
    <property type="entry name" value="DUF6107"/>
</dbReference>
<sequence length="119" mass="13209">MKQYFPDISPSETLWIAKFIGALAGSAISLAYVLPAGKREAAIRFMTGLTAGLVFGFPTGLWIADRFSFGNRLNDFEVALMGAAFSSLVIWTALGFALRFLEWNFSQKRPRHEDEGNDL</sequence>
<proteinExistence type="predicted"/>
<keyword evidence="3" id="KW-1185">Reference proteome</keyword>
<dbReference type="Pfam" id="PF19602">
    <property type="entry name" value="DUF6107"/>
    <property type="match status" value="1"/>
</dbReference>
<keyword evidence="1" id="KW-0812">Transmembrane</keyword>
<dbReference type="OrthoDB" id="7906947at2"/>
<comment type="caution">
    <text evidence="2">The sequence shown here is derived from an EMBL/GenBank/DDBJ whole genome shotgun (WGS) entry which is preliminary data.</text>
</comment>
<keyword evidence="1" id="KW-0472">Membrane</keyword>
<dbReference type="Proteomes" id="UP000038011">
    <property type="component" value="Unassembled WGS sequence"/>
</dbReference>
<evidence type="ECO:0000256" key="1">
    <source>
        <dbReference type="SAM" id="Phobius"/>
    </source>
</evidence>
<evidence type="ECO:0000313" key="2">
    <source>
        <dbReference type="EMBL" id="KPB02273.1"/>
    </source>
</evidence>
<reference evidence="2 3" key="1">
    <citation type="submission" date="2015-01" db="EMBL/GenBank/DDBJ databases">
        <title>Ahrensia donghaiensis sp. nov., a novel dimethylsulphoniopropionate-cleavage bacterium isolated from seawater and emended descriptions of the genus Ahrensia and Ahrensia kielensis.</title>
        <authorList>
            <person name="Liu J."/>
        </authorList>
    </citation>
    <scope>NUCLEOTIDE SEQUENCE [LARGE SCALE GENOMIC DNA]</scope>
    <source>
        <strain evidence="2 3">LZD062</strain>
    </source>
</reference>
<dbReference type="STRING" id="1514904.SU32_03090"/>
<name>A0A0M9GNZ9_9HYPH</name>
<dbReference type="RefSeq" id="WP_053997876.1">
    <property type="nucleotide sequence ID" value="NZ_JXMU01000003.1"/>
</dbReference>
<evidence type="ECO:0000313" key="3">
    <source>
        <dbReference type="Proteomes" id="UP000038011"/>
    </source>
</evidence>